<dbReference type="Gene3D" id="2.60.120.260">
    <property type="entry name" value="Galactose-binding domain-like"/>
    <property type="match status" value="2"/>
</dbReference>
<dbReference type="InterPro" id="IPR013737">
    <property type="entry name" value="Bac_rhamnosid_N"/>
</dbReference>
<dbReference type="SUPFAM" id="SSF49785">
    <property type="entry name" value="Galactose-binding domain-like"/>
    <property type="match status" value="1"/>
</dbReference>
<feature type="domain" description="Alpha-L-rhamnosidase six-hairpin glycosidase" evidence="2">
    <location>
        <begin position="372"/>
        <end position="701"/>
    </location>
</feature>
<dbReference type="InterPro" id="IPR008979">
    <property type="entry name" value="Galactose-bd-like_sf"/>
</dbReference>
<dbReference type="Gene3D" id="2.60.420.10">
    <property type="entry name" value="Maltose phosphorylase, domain 3"/>
    <property type="match status" value="1"/>
</dbReference>
<dbReference type="Pfam" id="PF17389">
    <property type="entry name" value="Bac_rhamnosid6H"/>
    <property type="match status" value="1"/>
</dbReference>
<sequence length="794" mass="90780">MASSTSPELPEILKAAQWIWPDSPHWDLHNSYALFRRSFELAELPSDAPLHITADQSYQLYVNGRYICRGPARGYQHSWPYDTVDLTAYLQTGSNLIAIRAHNPGCSNFQYVHQGFAGLLLAAEWVETRILTDASWKCRRQSGMQRDTVPTSLQLFAQESIDLRQESPDWMLADYDDQSWKAPIEAKAFGCLPWYTVKARDIPMLEEKELCLGQVIGTAEGANHPNYLSTRNLSVNKFNEGLTHQSAPTHSAEQIQFKASDPGHWRSVLIDLGKTYVGSLELIIEGAEGGEIVEAHHYETIDSEKLCPDYIPQTHCHMAFSSRLICRAGQQRHMFYHPFGFRHMILLVRNNTQPLSIRPRLRTTVYPHTIHGQFKSSDTDLNTIWETCAWTERVCSMDAYVDTPWREQAQWWGDARVQAWNTFHLSGDARLFKRGIDQIAGQSTRDGITYGHAPTMAHTCVLPDFSLIWMLTLWDYYWQTGSLEPFIEHQASIRTALDYFERQIDAQTGLLRYDHRYWLFLDWTDLHKEGCSSVYNLWYLHALDRLRQLYDLIDDPAASRACTEKASRLRTELVKLINEEGLMQGGYTESGAIAGETSVHAQTLALLTGLAPAHESSMLKQRILPYVKGELKTDIQPSAYWITYVYSILSERGYGDEVVADIRKRWTPMVDYGTTWENFNPVKGVESFSHAWSAHPLFHLMQIIGGVRQQSPAWETIDFSPRFIGQSAEVTIPSPKGLIHSSWKRVDNQITGQLRLPEGMQAQVNLNGVMERESGHYHYKLNNIGLDEKQMICL</sequence>
<proteinExistence type="predicted"/>
<feature type="domain" description="Bacterial alpha-L-rhamnosidase N-terminal" evidence="1">
    <location>
        <begin position="46"/>
        <end position="183"/>
    </location>
</feature>
<reference evidence="4 5" key="1">
    <citation type="submission" date="2023-11" db="EMBL/GenBank/DDBJ databases">
        <title>Coraliomargarita sp. nov., isolated from marine algae.</title>
        <authorList>
            <person name="Lee J.K."/>
            <person name="Baek J.H."/>
            <person name="Kim J.M."/>
            <person name="Choi D.G."/>
            <person name="Jeon C.O."/>
        </authorList>
    </citation>
    <scope>NUCLEOTIDE SEQUENCE [LARGE SCALE GENOMIC DNA]</scope>
    <source>
        <strain evidence="4 5">J2-16</strain>
    </source>
</reference>
<dbReference type="SUPFAM" id="SSF48208">
    <property type="entry name" value="Six-hairpin glycosidases"/>
    <property type="match status" value="1"/>
</dbReference>
<gene>
    <name evidence="4" type="ORF">SH580_00095</name>
</gene>
<dbReference type="PANTHER" id="PTHR34987">
    <property type="entry name" value="C, PUTATIVE (AFU_ORTHOLOGUE AFUA_3G02880)-RELATED"/>
    <property type="match status" value="1"/>
</dbReference>
<dbReference type="PANTHER" id="PTHR34987:SF2">
    <property type="entry name" value="B, PUTATIVE (AFU_ORTHOLOGUE AFUA_7G05040)-RELATED"/>
    <property type="match status" value="1"/>
</dbReference>
<dbReference type="RefSeq" id="WP_319832962.1">
    <property type="nucleotide sequence ID" value="NZ_CP138858.1"/>
</dbReference>
<keyword evidence="5" id="KW-1185">Reference proteome</keyword>
<evidence type="ECO:0000313" key="5">
    <source>
        <dbReference type="Proteomes" id="UP001324993"/>
    </source>
</evidence>
<dbReference type="InterPro" id="IPR012341">
    <property type="entry name" value="6hp_glycosidase-like_sf"/>
</dbReference>
<dbReference type="Gene3D" id="1.50.10.10">
    <property type="match status" value="1"/>
</dbReference>
<feature type="domain" description="Alpha-L-rhamnosidase C-terminal" evidence="3">
    <location>
        <begin position="706"/>
        <end position="775"/>
    </location>
</feature>
<dbReference type="Pfam" id="PF08531">
    <property type="entry name" value="Bac_rhamnosid_N"/>
    <property type="match status" value="1"/>
</dbReference>
<dbReference type="InterPro" id="IPR008928">
    <property type="entry name" value="6-hairpin_glycosidase_sf"/>
</dbReference>
<accession>A0ABZ0RLX6</accession>
<dbReference type="InterPro" id="IPR035398">
    <property type="entry name" value="Bac_rhamnosid_C"/>
</dbReference>
<name>A0ABZ0RLX6_9BACT</name>
<evidence type="ECO:0000259" key="1">
    <source>
        <dbReference type="Pfam" id="PF08531"/>
    </source>
</evidence>
<protein>
    <submittedName>
        <fullName evidence="4">Alpha-L-rhamnosidase N-terminal domain-containing protein</fullName>
    </submittedName>
</protein>
<dbReference type="EMBL" id="CP138858">
    <property type="protein sequence ID" value="WPJ96098.1"/>
    <property type="molecule type" value="Genomic_DNA"/>
</dbReference>
<dbReference type="Pfam" id="PF17390">
    <property type="entry name" value="Bac_rhamnosid_C"/>
    <property type="match status" value="1"/>
</dbReference>
<evidence type="ECO:0000313" key="4">
    <source>
        <dbReference type="EMBL" id="WPJ96098.1"/>
    </source>
</evidence>
<organism evidence="4 5">
    <name type="scientific">Coraliomargarita algicola</name>
    <dbReference type="NCBI Taxonomy" id="3092156"/>
    <lineage>
        <taxon>Bacteria</taxon>
        <taxon>Pseudomonadati</taxon>
        <taxon>Verrucomicrobiota</taxon>
        <taxon>Opitutia</taxon>
        <taxon>Puniceicoccales</taxon>
        <taxon>Coraliomargaritaceae</taxon>
        <taxon>Coraliomargarita</taxon>
    </lineage>
</organism>
<dbReference type="Proteomes" id="UP001324993">
    <property type="component" value="Chromosome"/>
</dbReference>
<evidence type="ECO:0000259" key="2">
    <source>
        <dbReference type="Pfam" id="PF17389"/>
    </source>
</evidence>
<evidence type="ECO:0000259" key="3">
    <source>
        <dbReference type="Pfam" id="PF17390"/>
    </source>
</evidence>
<dbReference type="InterPro" id="IPR035396">
    <property type="entry name" value="Bac_rhamnosid6H"/>
</dbReference>